<accession>A0A075LKJ1</accession>
<evidence type="ECO:0000313" key="4">
    <source>
        <dbReference type="Proteomes" id="UP000199735"/>
    </source>
</evidence>
<organism evidence="1 3">
    <name type="scientific">Terribacillus saccharophilus</name>
    <dbReference type="NCBI Taxonomy" id="361277"/>
    <lineage>
        <taxon>Bacteria</taxon>
        <taxon>Bacillati</taxon>
        <taxon>Bacillota</taxon>
        <taxon>Bacilli</taxon>
        <taxon>Bacillales</taxon>
        <taxon>Bacillaceae</taxon>
        <taxon>Terribacillus</taxon>
    </lineage>
</organism>
<dbReference type="OrthoDB" id="2736584at2"/>
<dbReference type="EMBL" id="FOCD01000001">
    <property type="protein sequence ID" value="SEM69543.1"/>
    <property type="molecule type" value="Genomic_DNA"/>
</dbReference>
<evidence type="ECO:0000313" key="1">
    <source>
        <dbReference type="EMBL" id="AIF66472.1"/>
    </source>
</evidence>
<accession>A0AAX2ECB8</accession>
<dbReference type="Proteomes" id="UP000199735">
    <property type="component" value="Unassembled WGS sequence"/>
</dbReference>
<dbReference type="KEGG" id="tap:GZ22_07385"/>
<dbReference type="HOGENOM" id="CLU_144231_0_0_9"/>
<dbReference type="RefSeq" id="WP_038560470.1">
    <property type="nucleotide sequence ID" value="NZ_CP008876.1"/>
</dbReference>
<evidence type="ECO:0000313" key="2">
    <source>
        <dbReference type="EMBL" id="SEM69543.1"/>
    </source>
</evidence>
<dbReference type="Gene3D" id="3.30.310.250">
    <property type="entry name" value="Sporulation inhibitor of replication protein SirA"/>
    <property type="match status" value="1"/>
</dbReference>
<name>A0A075LKJ1_9BACI</name>
<proteinExistence type="predicted"/>
<dbReference type="GeneID" id="34221101"/>
<sequence length="132" mass="15800">MKEYFVYWVKHEIYFRYFYKSDILYRFFLSSQVEDTVYVQEQLDYITYDFSPGAPLQQALYQDDSVHIETDQHYLRVVCDSLTTAEETVFSELRHFDSSFFIIEPAANNCGWIAPIIKNDLQSRVHLLYSSF</sequence>
<dbReference type="InterPro" id="IPR038449">
    <property type="entry name" value="SirA_sf"/>
</dbReference>
<reference evidence="2 4" key="2">
    <citation type="submission" date="2016-10" db="EMBL/GenBank/DDBJ databases">
        <authorList>
            <person name="Varghese N."/>
            <person name="Submissions S."/>
        </authorList>
    </citation>
    <scope>NUCLEOTIDE SEQUENCE [LARGE SCALE GENOMIC DNA]</scope>
    <source>
        <strain evidence="2 4">DSM 21619</strain>
    </source>
</reference>
<dbReference type="EMBL" id="CP008876">
    <property type="protein sequence ID" value="AIF66472.1"/>
    <property type="molecule type" value="Genomic_DNA"/>
</dbReference>
<reference evidence="1 3" key="1">
    <citation type="submission" date="2014-07" db="EMBL/GenBank/DDBJ databases">
        <title>Complete genome sequence of a moderately halophilic bacterium Terribacillus aidingensis MP602, isolated from Cryptomeria fortunei in Tianmu mountain in China.</title>
        <authorList>
            <person name="Wang Y."/>
            <person name="Lu P."/>
            <person name="Zhang L."/>
        </authorList>
    </citation>
    <scope>NUCLEOTIDE SEQUENCE [LARGE SCALE GENOMIC DNA]</scope>
    <source>
        <strain evidence="1 3">MP602</strain>
    </source>
</reference>
<gene>
    <name evidence="1" type="ORF">GZ22_07385</name>
    <name evidence="2" type="ORF">SAMN04489762_0780</name>
</gene>
<dbReference type="Proteomes" id="UP000027980">
    <property type="component" value="Chromosome"/>
</dbReference>
<dbReference type="Pfam" id="PF10747">
    <property type="entry name" value="SirA"/>
    <property type="match status" value="1"/>
</dbReference>
<evidence type="ECO:0008006" key="5">
    <source>
        <dbReference type="Google" id="ProtNLM"/>
    </source>
</evidence>
<dbReference type="InterPro" id="IPR019683">
    <property type="entry name" value="SirA"/>
</dbReference>
<protein>
    <recommendedName>
        <fullName evidence="5">Sporulation inhibitor of replication protein SirA</fullName>
    </recommendedName>
</protein>
<dbReference type="AlphaFoldDB" id="A0A075LKJ1"/>
<evidence type="ECO:0000313" key="3">
    <source>
        <dbReference type="Proteomes" id="UP000027980"/>
    </source>
</evidence>